<dbReference type="PANTHER" id="PTHR13696">
    <property type="entry name" value="P-LOOP CONTAINING NUCLEOSIDE TRIPHOSPHATE HYDROLASE"/>
    <property type="match status" value="1"/>
</dbReference>
<proteinExistence type="predicted"/>
<dbReference type="RefSeq" id="WP_244706841.1">
    <property type="nucleotide sequence ID" value="NZ_BAAADN010000031.1"/>
</dbReference>
<name>A0AAV3SIN3_HALDO</name>
<evidence type="ECO:0000313" key="6">
    <source>
        <dbReference type="Proteomes" id="UP001500962"/>
    </source>
</evidence>
<dbReference type="InterPro" id="IPR025669">
    <property type="entry name" value="AAA_dom"/>
</dbReference>
<dbReference type="Proteomes" id="UP001500962">
    <property type="component" value="Unassembled WGS sequence"/>
</dbReference>
<keyword evidence="4" id="KW-0614">Plasmid</keyword>
<feature type="region of interest" description="Disordered" evidence="1">
    <location>
        <begin position="1"/>
        <end position="31"/>
    </location>
</feature>
<dbReference type="AlphaFoldDB" id="A0AAV3SIN3"/>
<dbReference type="InterPro" id="IPR050678">
    <property type="entry name" value="DNA_Partitioning_ATPase"/>
</dbReference>
<keyword evidence="5" id="KW-1185">Reference proteome</keyword>
<dbReference type="CDD" id="cd02042">
    <property type="entry name" value="ParAB_family"/>
    <property type="match status" value="1"/>
</dbReference>
<dbReference type="Gene3D" id="3.40.50.300">
    <property type="entry name" value="P-loop containing nucleotide triphosphate hydrolases"/>
    <property type="match status" value="1"/>
</dbReference>
<evidence type="ECO:0000313" key="3">
    <source>
        <dbReference type="EMBL" id="GAA0464583.1"/>
    </source>
</evidence>
<reference evidence="4" key="2">
    <citation type="submission" date="2022-04" db="EMBL/GenBank/DDBJ databases">
        <title>Sequencing and genomic assembly of Halococcus dombrowskii.</title>
        <authorList>
            <person name="Lim S.W."/>
            <person name="MacLea K.S."/>
        </authorList>
    </citation>
    <scope>NUCLEOTIDE SEQUENCE</scope>
    <source>
        <strain evidence="4">H4</strain>
        <plasmid evidence="4">unnamed4</plasmid>
    </source>
</reference>
<dbReference type="EMBL" id="CP095009">
    <property type="protein sequence ID" value="UOO97306.1"/>
    <property type="molecule type" value="Genomic_DNA"/>
</dbReference>
<accession>A0AAV3SIN3</accession>
<geneLocation type="plasmid" evidence="4 5">
    <name>unnamed4</name>
</geneLocation>
<evidence type="ECO:0000313" key="4">
    <source>
        <dbReference type="EMBL" id="UOO97306.1"/>
    </source>
</evidence>
<reference evidence="3" key="3">
    <citation type="submission" date="2023-12" db="EMBL/GenBank/DDBJ databases">
        <authorList>
            <person name="Sun Q."/>
            <person name="Inoue M."/>
        </authorList>
    </citation>
    <scope>NUCLEOTIDE SEQUENCE</scope>
    <source>
        <strain evidence="3">JCM 12289</strain>
    </source>
</reference>
<dbReference type="SUPFAM" id="SSF52540">
    <property type="entry name" value="P-loop containing nucleoside triphosphate hydrolases"/>
    <property type="match status" value="1"/>
</dbReference>
<dbReference type="InterPro" id="IPR027417">
    <property type="entry name" value="P-loop_NTPase"/>
</dbReference>
<organism evidence="3 6">
    <name type="scientific">Halococcus dombrowskii</name>
    <dbReference type="NCBI Taxonomy" id="179637"/>
    <lineage>
        <taxon>Archaea</taxon>
        <taxon>Methanobacteriati</taxon>
        <taxon>Methanobacteriota</taxon>
        <taxon>Stenosarchaea group</taxon>
        <taxon>Halobacteria</taxon>
        <taxon>Halobacteriales</taxon>
        <taxon>Halococcaceae</taxon>
        <taxon>Halococcus</taxon>
    </lineage>
</organism>
<feature type="domain" description="AAA" evidence="2">
    <location>
        <begin position="33"/>
        <end position="221"/>
    </location>
</feature>
<sequence length="332" mass="35809">MTGQTGHSGLDRTNTESEQDSDAEAPAVTFPPTIAAINQKGGVGKTTVAINLAGALNERGHDVLFVDLDPQGNATEGLGLAEAFEAQPPSLYDALTDAQQRSVTPELIHPHPDGEMDVLPANIDMATIEADLTVTRRAGEQLSLALAEVHQLTDEQRTERMREGTRAPYDFVIVDCPPNLGHMTDNALFAARNIVIPALAEGTSQRAIELMNDYLAQIEHEYDIGIRERALVANRVEATAVADDMLEYFEAASAKAFGDIPVYEVRKRVALQRAADAGVSLFAYDPEDRKPNRDMRAVFDDLAAGLEASFADDNMGVQSEVTATSESEGDAQ</sequence>
<dbReference type="GeneID" id="71764050"/>
<dbReference type="PANTHER" id="PTHR13696:SF99">
    <property type="entry name" value="COBYRINIC ACID AC-DIAMIDE SYNTHASE"/>
    <property type="match status" value="1"/>
</dbReference>
<dbReference type="Pfam" id="PF13614">
    <property type="entry name" value="AAA_31"/>
    <property type="match status" value="1"/>
</dbReference>
<evidence type="ECO:0000256" key="1">
    <source>
        <dbReference type="SAM" id="MobiDB-lite"/>
    </source>
</evidence>
<dbReference type="EMBL" id="BAAADN010000031">
    <property type="protein sequence ID" value="GAA0464583.1"/>
    <property type="molecule type" value="Genomic_DNA"/>
</dbReference>
<protein>
    <submittedName>
        <fullName evidence="3">ParA family protein</fullName>
    </submittedName>
</protein>
<evidence type="ECO:0000313" key="5">
    <source>
        <dbReference type="Proteomes" id="UP000830542"/>
    </source>
</evidence>
<dbReference type="Proteomes" id="UP000830542">
    <property type="component" value="Plasmid unnamed4"/>
</dbReference>
<reference evidence="3" key="1">
    <citation type="journal article" date="2014" name="Int. J. Syst. Evol. Microbiol.">
        <title>Complete genome sequence of Corynebacterium casei LMG S-19264T (=DSM 44701T), isolated from a smear-ripened cheese.</title>
        <authorList>
            <consortium name="US DOE Joint Genome Institute (JGI-PGF)"/>
            <person name="Walter F."/>
            <person name="Albersmeier A."/>
            <person name="Kalinowski J."/>
            <person name="Ruckert C."/>
        </authorList>
    </citation>
    <scope>NUCLEOTIDE SEQUENCE</scope>
    <source>
        <strain evidence="3">JCM 12289</strain>
    </source>
</reference>
<evidence type="ECO:0000259" key="2">
    <source>
        <dbReference type="Pfam" id="PF13614"/>
    </source>
</evidence>
<gene>
    <name evidence="3" type="ORF">GCM10008985_21810</name>
    <name evidence="4" type="ORF">MUK72_19340</name>
</gene>
<dbReference type="KEGG" id="hdo:MUK72_19340"/>